<comment type="caution">
    <text evidence="3">The sequence shown here is derived from an EMBL/GenBank/DDBJ whole genome shotgun (WGS) entry which is preliminary data.</text>
</comment>
<dbReference type="Pfam" id="PF04069">
    <property type="entry name" value="OpuAC"/>
    <property type="match status" value="1"/>
</dbReference>
<sequence length="315" mass="34696">MSAFPTDLFTALLTFRSTIRSIARLCAVGTLCVAASSSAFAAKLVLGAKNFTEQYVLAELTAQYLRSRGYDVEVRSGLGSTLMRSALENGQFDLVWDYTGTAALVYDKIKDKLPPEQMYQRVKALDEPRGLVWLDASPLNDTYAIGLPSQFAQASGIKTVSQLADYLKTRPAAKHMVFGMDAEFANRPDGLKPLLETYGMHFSRSQMKQMDPGLVYTALHNNQLKIGLVYTTDGRVKGFGIVPLDDDKHFFPPYNATPVVRKEALEHNPKLAAQLNALSAALNNDVMQDMNKAVDLDGKSPRDVADAFLRTHPLP</sequence>
<keyword evidence="1" id="KW-0732">Signal</keyword>
<organism evidence="3 4">
    <name type="scientific">Paraburkholderia silviterrae</name>
    <dbReference type="NCBI Taxonomy" id="2528715"/>
    <lineage>
        <taxon>Bacteria</taxon>
        <taxon>Pseudomonadati</taxon>
        <taxon>Pseudomonadota</taxon>
        <taxon>Betaproteobacteria</taxon>
        <taxon>Burkholderiales</taxon>
        <taxon>Burkholderiaceae</taxon>
        <taxon>Paraburkholderia</taxon>
    </lineage>
</organism>
<accession>A0A4R5M1J3</accession>
<dbReference type="Gene3D" id="3.40.190.10">
    <property type="entry name" value="Periplasmic binding protein-like II"/>
    <property type="match status" value="1"/>
</dbReference>
<reference evidence="3 4" key="1">
    <citation type="submission" date="2019-03" db="EMBL/GenBank/DDBJ databases">
        <title>Paraburkholderia sp. 4M-K11, isolated from subtropical forest soil.</title>
        <authorList>
            <person name="Gao Z.-H."/>
            <person name="Qiu L.-H."/>
        </authorList>
    </citation>
    <scope>NUCLEOTIDE SEQUENCE [LARGE SCALE GENOMIC DNA]</scope>
    <source>
        <strain evidence="3 4">4M-K11</strain>
    </source>
</reference>
<evidence type="ECO:0000256" key="1">
    <source>
        <dbReference type="SAM" id="SignalP"/>
    </source>
</evidence>
<feature type="chain" id="PRO_5020927447" evidence="1">
    <location>
        <begin position="42"/>
        <end position="315"/>
    </location>
</feature>
<feature type="signal peptide" evidence="1">
    <location>
        <begin position="1"/>
        <end position="41"/>
    </location>
</feature>
<dbReference type="AlphaFoldDB" id="A0A4R5M1J3"/>
<dbReference type="RefSeq" id="WP_133198953.1">
    <property type="nucleotide sequence ID" value="NZ_JBHUCW010000046.1"/>
</dbReference>
<proteinExistence type="predicted"/>
<name>A0A4R5M1J3_9BURK</name>
<evidence type="ECO:0000313" key="4">
    <source>
        <dbReference type="Proteomes" id="UP000295722"/>
    </source>
</evidence>
<keyword evidence="4" id="KW-1185">Reference proteome</keyword>
<dbReference type="SUPFAM" id="SSF53850">
    <property type="entry name" value="Periplasmic binding protein-like II"/>
    <property type="match status" value="1"/>
</dbReference>
<evidence type="ECO:0000313" key="3">
    <source>
        <dbReference type="EMBL" id="TDG18901.1"/>
    </source>
</evidence>
<dbReference type="Gene3D" id="3.40.190.120">
    <property type="entry name" value="Osmoprotection protein (prox), domain 2"/>
    <property type="match status" value="1"/>
</dbReference>
<dbReference type="GO" id="GO:0022857">
    <property type="term" value="F:transmembrane transporter activity"/>
    <property type="evidence" value="ECO:0007669"/>
    <property type="project" value="InterPro"/>
</dbReference>
<dbReference type="InterPro" id="IPR007210">
    <property type="entry name" value="ABC_Gly_betaine_transp_sub-bd"/>
</dbReference>
<dbReference type="OrthoDB" id="9781705at2"/>
<evidence type="ECO:0000259" key="2">
    <source>
        <dbReference type="Pfam" id="PF04069"/>
    </source>
</evidence>
<protein>
    <submittedName>
        <fullName evidence="3">Glycine betaine ABC transporter substrate-binding protein</fullName>
    </submittedName>
</protein>
<gene>
    <name evidence="3" type="ORF">EYW47_32700</name>
</gene>
<dbReference type="Proteomes" id="UP000295722">
    <property type="component" value="Unassembled WGS sequence"/>
</dbReference>
<dbReference type="GO" id="GO:0043190">
    <property type="term" value="C:ATP-binding cassette (ABC) transporter complex"/>
    <property type="evidence" value="ECO:0007669"/>
    <property type="project" value="InterPro"/>
</dbReference>
<dbReference type="CDD" id="cd13611">
    <property type="entry name" value="PBP2_YehZ"/>
    <property type="match status" value="1"/>
</dbReference>
<dbReference type="EMBL" id="SMRP01000026">
    <property type="protein sequence ID" value="TDG18901.1"/>
    <property type="molecule type" value="Genomic_DNA"/>
</dbReference>
<feature type="domain" description="ABC-type glycine betaine transport system substrate-binding" evidence="2">
    <location>
        <begin position="43"/>
        <end position="310"/>
    </location>
</feature>